<dbReference type="RefSeq" id="WP_258543507.1">
    <property type="nucleotide sequence ID" value="NZ_OU015584.1"/>
</dbReference>
<keyword evidence="3" id="KW-1185">Reference proteome</keyword>
<keyword evidence="1" id="KW-0732">Signal</keyword>
<evidence type="ECO:0000313" key="3">
    <source>
        <dbReference type="Proteomes" id="UP000683507"/>
    </source>
</evidence>
<organism evidence="2 3">
    <name type="scientific">Parvicella tangerina</name>
    <dbReference type="NCBI Taxonomy" id="2829795"/>
    <lineage>
        <taxon>Bacteria</taxon>
        <taxon>Pseudomonadati</taxon>
        <taxon>Bacteroidota</taxon>
        <taxon>Flavobacteriia</taxon>
        <taxon>Flavobacteriales</taxon>
        <taxon>Parvicellaceae</taxon>
        <taxon>Parvicella</taxon>
    </lineage>
</organism>
<dbReference type="Pfam" id="PF11751">
    <property type="entry name" value="PorP_SprF"/>
    <property type="match status" value="1"/>
</dbReference>
<evidence type="ECO:0000256" key="1">
    <source>
        <dbReference type="SAM" id="SignalP"/>
    </source>
</evidence>
<dbReference type="KEGG" id="ptan:CRYO30217_03323"/>
<proteinExistence type="predicted"/>
<dbReference type="InterPro" id="IPR019861">
    <property type="entry name" value="PorP/SprF_Bacteroidetes"/>
</dbReference>
<evidence type="ECO:0008006" key="4">
    <source>
        <dbReference type="Google" id="ProtNLM"/>
    </source>
</evidence>
<dbReference type="EMBL" id="OU015584">
    <property type="protein sequence ID" value="CAG5086898.1"/>
    <property type="molecule type" value="Genomic_DNA"/>
</dbReference>
<protein>
    <recommendedName>
        <fullName evidence="4">Type IX secretion system membrane protein PorP/SprF</fullName>
    </recommendedName>
</protein>
<name>A0A916NDK8_9FLAO</name>
<feature type="chain" id="PRO_5037273939" description="Type IX secretion system membrane protein PorP/SprF" evidence="1">
    <location>
        <begin position="20"/>
        <end position="333"/>
    </location>
</feature>
<accession>A0A916NDK8</accession>
<dbReference type="Proteomes" id="UP000683507">
    <property type="component" value="Chromosome"/>
</dbReference>
<gene>
    <name evidence="2" type="ORF">CRYO30217_03323</name>
</gene>
<dbReference type="AlphaFoldDB" id="A0A916NDK8"/>
<evidence type="ECO:0000313" key="2">
    <source>
        <dbReference type="EMBL" id="CAG5086898.1"/>
    </source>
</evidence>
<dbReference type="NCBIfam" id="TIGR03519">
    <property type="entry name" value="T9SS_PorP_fam"/>
    <property type="match status" value="1"/>
</dbReference>
<sequence length="333" mass="37531">MLRKTIYILLFLNLSIVYGQDPQFTQFFAAAGYLNPAFAGATFQNRAALTYRNQWPGVPKAFNSFNAAVDMNFNRINTGLGVNLYNDNAGTGGLKTTNFALQVAHQFKLKRNLYIRPAIQYGVVHKRIDFADLTFGDQLVRNGAATTIEQNTYQPITNFDFGAGFLFYSPTKWVGFSVHHLNKPNESLLGYEAPLPMKFSVHGGYKVYVNEIVRTASASDELNFAFNYKAQGKFDQFDIGFYYYRSPMIFGVWYRGIPGLKAYQPGYQNNDAIALLVGAEFKSFKVGYSYDITISRLVSNTTGSHEISIIYNWAAKDAPPLNQQLRKVPCPKF</sequence>
<reference evidence="2" key="1">
    <citation type="submission" date="2021-04" db="EMBL/GenBank/DDBJ databases">
        <authorList>
            <person name="Rodrigo-Torres L."/>
            <person name="Arahal R. D."/>
            <person name="Lucena T."/>
        </authorList>
    </citation>
    <scope>NUCLEOTIDE SEQUENCE</scope>
    <source>
        <strain evidence="2">AS29M-1</strain>
    </source>
</reference>
<feature type="signal peptide" evidence="1">
    <location>
        <begin position="1"/>
        <end position="19"/>
    </location>
</feature>